<protein>
    <submittedName>
        <fullName evidence="1">Diaphanous GTPase-binding Domain domain-containing protein</fullName>
    </submittedName>
</protein>
<dbReference type="AlphaFoldDB" id="A0A146K3Y7"/>
<dbReference type="Gene3D" id="1.25.10.10">
    <property type="entry name" value="Leucine-rich Repeat Variant"/>
    <property type="match status" value="1"/>
</dbReference>
<proteinExistence type="predicted"/>
<name>A0A146K3Y7_9EUKA</name>
<dbReference type="InterPro" id="IPR016024">
    <property type="entry name" value="ARM-type_fold"/>
</dbReference>
<evidence type="ECO:0000313" key="1">
    <source>
        <dbReference type="EMBL" id="JAP90604.1"/>
    </source>
</evidence>
<feature type="non-terminal residue" evidence="1">
    <location>
        <position position="1"/>
    </location>
</feature>
<dbReference type="InterPro" id="IPR011989">
    <property type="entry name" value="ARM-like"/>
</dbReference>
<accession>A0A146K3Y7</accession>
<gene>
    <name evidence="1" type="ORF">TPC1_20097</name>
</gene>
<organism evidence="1">
    <name type="scientific">Trepomonas sp. PC1</name>
    <dbReference type="NCBI Taxonomy" id="1076344"/>
    <lineage>
        <taxon>Eukaryota</taxon>
        <taxon>Metamonada</taxon>
        <taxon>Diplomonadida</taxon>
        <taxon>Hexamitidae</taxon>
        <taxon>Hexamitinae</taxon>
        <taxon>Trepomonas</taxon>
    </lineage>
</organism>
<sequence length="177" mass="20522">VTQFIADLQLNQKNNIMPDLKFFQELIQYLTDNQFATQFREASGLSLLFFMLEISTNLLRSMDQQPFMSDTSQIPDEKKFGAIHQIQTIILQCVRKLMDCQQGLQQTLYHPTALFTLVKILFDSWLQEARETSLFILSVLSMLPQQFNSVSFLLNAFDIYALSHKSSRFHALFQLGL</sequence>
<dbReference type="SUPFAM" id="SSF48371">
    <property type="entry name" value="ARM repeat"/>
    <property type="match status" value="1"/>
</dbReference>
<dbReference type="EMBL" id="GDID01006002">
    <property type="protein sequence ID" value="JAP90604.1"/>
    <property type="molecule type" value="Transcribed_RNA"/>
</dbReference>
<feature type="non-terminal residue" evidence="1">
    <location>
        <position position="177"/>
    </location>
</feature>
<reference evidence="1" key="1">
    <citation type="submission" date="2015-07" db="EMBL/GenBank/DDBJ databases">
        <title>Adaptation to a free-living lifestyle via gene acquisitions in the diplomonad Trepomonas sp. PC1.</title>
        <authorList>
            <person name="Xu F."/>
            <person name="Jerlstrom-Hultqvist J."/>
            <person name="Kolisko M."/>
            <person name="Simpson A.G.B."/>
            <person name="Roger A.J."/>
            <person name="Svard S.G."/>
            <person name="Andersson J.O."/>
        </authorList>
    </citation>
    <scope>NUCLEOTIDE SEQUENCE</scope>
    <source>
        <strain evidence="1">PC1</strain>
    </source>
</reference>